<dbReference type="AlphaFoldDB" id="A0AAD7G1K1"/>
<accession>A0AAD7G1K1</accession>
<name>A0AAD7G1K1_MYCRO</name>
<organism evidence="1 2">
    <name type="scientific">Mycena rosella</name>
    <name type="common">Pink bonnet</name>
    <name type="synonym">Agaricus rosellus</name>
    <dbReference type="NCBI Taxonomy" id="1033263"/>
    <lineage>
        <taxon>Eukaryota</taxon>
        <taxon>Fungi</taxon>
        <taxon>Dikarya</taxon>
        <taxon>Basidiomycota</taxon>
        <taxon>Agaricomycotina</taxon>
        <taxon>Agaricomycetes</taxon>
        <taxon>Agaricomycetidae</taxon>
        <taxon>Agaricales</taxon>
        <taxon>Marasmiineae</taxon>
        <taxon>Mycenaceae</taxon>
        <taxon>Mycena</taxon>
    </lineage>
</organism>
<evidence type="ECO:0000313" key="1">
    <source>
        <dbReference type="EMBL" id="KAJ7656193.1"/>
    </source>
</evidence>
<proteinExistence type="predicted"/>
<evidence type="ECO:0000313" key="2">
    <source>
        <dbReference type="Proteomes" id="UP001221757"/>
    </source>
</evidence>
<gene>
    <name evidence="1" type="ORF">B0H17DRAFT_956145</name>
</gene>
<dbReference type="EMBL" id="JARKIE010000303">
    <property type="protein sequence ID" value="KAJ7656193.1"/>
    <property type="molecule type" value="Genomic_DNA"/>
</dbReference>
<dbReference type="Proteomes" id="UP001221757">
    <property type="component" value="Unassembled WGS sequence"/>
</dbReference>
<dbReference type="Pfam" id="PF18759">
    <property type="entry name" value="Plavaka"/>
    <property type="match status" value="1"/>
</dbReference>
<keyword evidence="2" id="KW-1185">Reference proteome</keyword>
<sequence length="237" mass="27189">DGKEAAYFNACRAALANFLCPTCLVPHSDLHRITSTFKLRITTTMKAVVVRALKKRTKGDREDLLKSYGLHGIEHFLWEFRFSDPYAAYSYDTLHSDDLGKWGAHLWPLLLEKLEELKAKGPFAETMRRFPRWPDLKPFNQVTTVHFTDGQMTAMHGKSFDFFKQHAASHVVRDISNKGTTNHGSTRLGEGFQQKAREAYNRTNKKNVRNSPTMPHSIISCRWPESTKHKKQLPASE</sequence>
<comment type="caution">
    <text evidence="1">The sequence shown here is derived from an EMBL/GenBank/DDBJ whole genome shotgun (WGS) entry which is preliminary data.</text>
</comment>
<reference evidence="1" key="1">
    <citation type="submission" date="2023-03" db="EMBL/GenBank/DDBJ databases">
        <title>Massive genome expansion in bonnet fungi (Mycena s.s.) driven by repeated elements and novel gene families across ecological guilds.</title>
        <authorList>
            <consortium name="Lawrence Berkeley National Laboratory"/>
            <person name="Harder C.B."/>
            <person name="Miyauchi S."/>
            <person name="Viragh M."/>
            <person name="Kuo A."/>
            <person name="Thoen E."/>
            <person name="Andreopoulos B."/>
            <person name="Lu D."/>
            <person name="Skrede I."/>
            <person name="Drula E."/>
            <person name="Henrissat B."/>
            <person name="Morin E."/>
            <person name="Kohler A."/>
            <person name="Barry K."/>
            <person name="LaButti K."/>
            <person name="Morin E."/>
            <person name="Salamov A."/>
            <person name="Lipzen A."/>
            <person name="Mereny Z."/>
            <person name="Hegedus B."/>
            <person name="Baldrian P."/>
            <person name="Stursova M."/>
            <person name="Weitz H."/>
            <person name="Taylor A."/>
            <person name="Grigoriev I.V."/>
            <person name="Nagy L.G."/>
            <person name="Martin F."/>
            <person name="Kauserud H."/>
        </authorList>
    </citation>
    <scope>NUCLEOTIDE SEQUENCE</scope>
    <source>
        <strain evidence="1">CBHHK067</strain>
    </source>
</reference>
<feature type="non-terminal residue" evidence="1">
    <location>
        <position position="1"/>
    </location>
</feature>
<dbReference type="InterPro" id="IPR041078">
    <property type="entry name" value="Plavaka"/>
</dbReference>
<protein>
    <submittedName>
        <fullName evidence="1">Uncharacterized protein</fullName>
    </submittedName>
</protein>